<dbReference type="GO" id="GO:0005506">
    <property type="term" value="F:iron ion binding"/>
    <property type="evidence" value="ECO:0007669"/>
    <property type="project" value="InterPro"/>
</dbReference>
<feature type="transmembrane region" description="Helical" evidence="12">
    <location>
        <begin position="51"/>
        <end position="71"/>
    </location>
</feature>
<evidence type="ECO:0000256" key="3">
    <source>
        <dbReference type="ARBA" id="ARBA00004308"/>
    </source>
</evidence>
<feature type="region of interest" description="Disordered" evidence="11">
    <location>
        <begin position="1"/>
        <end position="20"/>
    </location>
</feature>
<dbReference type="PROSITE" id="PS51471">
    <property type="entry name" value="FE2OG_OXY"/>
    <property type="match status" value="1"/>
</dbReference>
<dbReference type="Gene3D" id="2.60.120.620">
    <property type="entry name" value="q2cbj1_9rhob like domain"/>
    <property type="match status" value="1"/>
</dbReference>
<dbReference type="GO" id="GO:0016020">
    <property type="term" value="C:membrane"/>
    <property type="evidence" value="ECO:0007669"/>
    <property type="project" value="UniProtKB-SubCell"/>
</dbReference>
<evidence type="ECO:0000259" key="13">
    <source>
        <dbReference type="PROSITE" id="PS51471"/>
    </source>
</evidence>
<dbReference type="InterPro" id="IPR044862">
    <property type="entry name" value="Pro_4_hyd_alph_FE2OG_OXY"/>
</dbReference>
<protein>
    <submittedName>
        <fullName evidence="15">Prolyl 4-hydroxylase subunit alpha-2</fullName>
    </submittedName>
</protein>
<proteinExistence type="predicted"/>
<evidence type="ECO:0000256" key="9">
    <source>
        <dbReference type="ARBA" id="ARBA00023004"/>
    </source>
</evidence>
<dbReference type="SMART" id="SM00702">
    <property type="entry name" value="P4Hc"/>
    <property type="match status" value="1"/>
</dbReference>
<keyword evidence="9" id="KW-0408">Iron</keyword>
<keyword evidence="5" id="KW-0479">Metal-binding</keyword>
<reference evidence="15 16" key="1">
    <citation type="submission" date="2017-12" db="EMBL/GenBank/DDBJ databases">
        <title>Sequencing, de novo assembly and annotation of complete genome of a new Thraustochytrid species, strain FCC1311.</title>
        <authorList>
            <person name="Sedici K."/>
            <person name="Godart F."/>
            <person name="Aiese Cigliano R."/>
            <person name="Sanseverino W."/>
            <person name="Barakat M."/>
            <person name="Ortet P."/>
            <person name="Marechal E."/>
            <person name="Cagnac O."/>
            <person name="Amato A."/>
        </authorList>
    </citation>
    <scope>NUCLEOTIDE SEQUENCE [LARGE SCALE GENOMIC DNA]</scope>
</reference>
<evidence type="ECO:0000256" key="8">
    <source>
        <dbReference type="ARBA" id="ARBA00023002"/>
    </source>
</evidence>
<dbReference type="AlphaFoldDB" id="A0A2R5GRX6"/>
<evidence type="ECO:0000256" key="5">
    <source>
        <dbReference type="ARBA" id="ARBA00022723"/>
    </source>
</evidence>
<dbReference type="GO" id="GO:0004656">
    <property type="term" value="F:procollagen-proline 4-dioxygenase activity"/>
    <property type="evidence" value="ECO:0007669"/>
    <property type="project" value="TreeGrafter"/>
</dbReference>
<evidence type="ECO:0000256" key="10">
    <source>
        <dbReference type="ARBA" id="ARBA00023136"/>
    </source>
</evidence>
<dbReference type="OrthoDB" id="10259408at2759"/>
<dbReference type="GO" id="GO:0031418">
    <property type="term" value="F:L-ascorbic acid binding"/>
    <property type="evidence" value="ECO:0007669"/>
    <property type="project" value="InterPro"/>
</dbReference>
<evidence type="ECO:0000256" key="2">
    <source>
        <dbReference type="ARBA" id="ARBA00004167"/>
    </source>
</evidence>
<sequence>MVRQRAAPSTPAAERAAAAAKKATAAKKAAAAARNAQKGAGSGSSKSSWNLMSALYVAIGVLVLAVVVATLQQQGHLFQAAEQPSTDAAAKRAPLPPVEDRSRGMSIKSIAERAKSLPCKNRHTDRDCHNFARHGHCSEAPGWMAVFCPASCNTCELKDPSVRCDAERIGYERTPALEPGSIDDLFANLPARYPEYNVTYLSRPPSGPWVVKFHNFLDDEEINTLINQAAGDLQRSTDQGGFSEDGVQEQVISQGRTSENAWCDDECESNPIVQRVMNRIAEATKVPQDNFESFQLLRYQIGQQYTRHHDSSASDNEMLAGPRILTFFLYLSDVEAGGGTRFTDLKPPITNNPERGSAILWPSVTNDDPRRIDSKTFHQALPVEKGTKLAANIWIHQYNYVLPNLHGCTGSFSEFE</sequence>
<feature type="domain" description="Fe2OG dioxygenase" evidence="13">
    <location>
        <begin position="290"/>
        <end position="397"/>
    </location>
</feature>
<dbReference type="InterPro" id="IPR003582">
    <property type="entry name" value="ShKT_dom"/>
</dbReference>
<dbReference type="GO" id="GO:0005783">
    <property type="term" value="C:endoplasmic reticulum"/>
    <property type="evidence" value="ECO:0007669"/>
    <property type="project" value="TreeGrafter"/>
</dbReference>
<keyword evidence="10 12" id="KW-0472">Membrane</keyword>
<dbReference type="Pfam" id="PF01549">
    <property type="entry name" value="ShK"/>
    <property type="match status" value="1"/>
</dbReference>
<evidence type="ECO:0000256" key="11">
    <source>
        <dbReference type="SAM" id="MobiDB-lite"/>
    </source>
</evidence>
<dbReference type="SMART" id="SM00254">
    <property type="entry name" value="ShKT"/>
    <property type="match status" value="1"/>
</dbReference>
<evidence type="ECO:0000259" key="14">
    <source>
        <dbReference type="PROSITE" id="PS51670"/>
    </source>
</evidence>
<dbReference type="InterPro" id="IPR005123">
    <property type="entry name" value="Oxoglu/Fe-dep_dioxygenase_dom"/>
</dbReference>
<feature type="region of interest" description="Disordered" evidence="11">
    <location>
        <begin position="80"/>
        <end position="103"/>
    </location>
</feature>
<name>A0A2R5GRX6_9STRA</name>
<evidence type="ECO:0000256" key="1">
    <source>
        <dbReference type="ARBA" id="ARBA00001961"/>
    </source>
</evidence>
<keyword evidence="4 12" id="KW-0812">Transmembrane</keyword>
<gene>
    <name evidence="15" type="ORF">FCC1311_098552</name>
</gene>
<dbReference type="InterPro" id="IPR045054">
    <property type="entry name" value="P4HA-like"/>
</dbReference>
<keyword evidence="8" id="KW-0560">Oxidoreductase</keyword>
<evidence type="ECO:0000256" key="6">
    <source>
        <dbReference type="ARBA" id="ARBA00022964"/>
    </source>
</evidence>
<accession>A0A2R5GRX6</accession>
<evidence type="ECO:0000256" key="7">
    <source>
        <dbReference type="ARBA" id="ARBA00022989"/>
    </source>
</evidence>
<keyword evidence="16" id="KW-1185">Reference proteome</keyword>
<dbReference type="PANTHER" id="PTHR10869">
    <property type="entry name" value="PROLYL 4-HYDROXYLASE ALPHA SUBUNIT"/>
    <property type="match status" value="1"/>
</dbReference>
<feature type="domain" description="ShKT" evidence="14">
    <location>
        <begin position="119"/>
        <end position="155"/>
    </location>
</feature>
<organism evidence="15 16">
    <name type="scientific">Hondaea fermentalgiana</name>
    <dbReference type="NCBI Taxonomy" id="2315210"/>
    <lineage>
        <taxon>Eukaryota</taxon>
        <taxon>Sar</taxon>
        <taxon>Stramenopiles</taxon>
        <taxon>Bigyra</taxon>
        <taxon>Labyrinthulomycetes</taxon>
        <taxon>Thraustochytrida</taxon>
        <taxon>Thraustochytriidae</taxon>
        <taxon>Hondaea</taxon>
    </lineage>
</organism>
<keyword evidence="7 12" id="KW-1133">Transmembrane helix</keyword>
<comment type="caution">
    <text evidence="15">The sequence shown here is derived from an EMBL/GenBank/DDBJ whole genome shotgun (WGS) entry which is preliminary data.</text>
</comment>
<dbReference type="EMBL" id="BEYU01000163">
    <property type="protein sequence ID" value="GBG33632.1"/>
    <property type="molecule type" value="Genomic_DNA"/>
</dbReference>
<dbReference type="PANTHER" id="PTHR10869:SF233">
    <property type="entry name" value="FE2OG DIOXYGENASE DOMAIN-CONTAINING PROTEIN"/>
    <property type="match status" value="1"/>
</dbReference>
<dbReference type="Proteomes" id="UP000241890">
    <property type="component" value="Unassembled WGS sequence"/>
</dbReference>
<evidence type="ECO:0000313" key="16">
    <source>
        <dbReference type="Proteomes" id="UP000241890"/>
    </source>
</evidence>
<dbReference type="PROSITE" id="PS51670">
    <property type="entry name" value="SHKT"/>
    <property type="match status" value="1"/>
</dbReference>
<comment type="subcellular location">
    <subcellularLocation>
        <location evidence="3">Endomembrane system</location>
    </subcellularLocation>
    <subcellularLocation>
        <location evidence="2">Membrane</location>
        <topology evidence="2">Single-pass membrane protein</topology>
    </subcellularLocation>
</comment>
<evidence type="ECO:0000256" key="12">
    <source>
        <dbReference type="SAM" id="Phobius"/>
    </source>
</evidence>
<comment type="cofactor">
    <cofactor evidence="1">
        <name>L-ascorbate</name>
        <dbReference type="ChEBI" id="CHEBI:38290"/>
    </cofactor>
</comment>
<dbReference type="Pfam" id="PF13640">
    <property type="entry name" value="2OG-FeII_Oxy_3"/>
    <property type="match status" value="1"/>
</dbReference>
<keyword evidence="6" id="KW-0223">Dioxygenase</keyword>
<dbReference type="InterPro" id="IPR006620">
    <property type="entry name" value="Pro_4_hyd_alph"/>
</dbReference>
<evidence type="ECO:0000313" key="15">
    <source>
        <dbReference type="EMBL" id="GBG33632.1"/>
    </source>
</evidence>
<dbReference type="InParanoid" id="A0A2R5GRX6"/>
<evidence type="ECO:0000256" key="4">
    <source>
        <dbReference type="ARBA" id="ARBA00022692"/>
    </source>
</evidence>